<organism evidence="2">
    <name type="scientific">marine sediment metagenome</name>
    <dbReference type="NCBI Taxonomy" id="412755"/>
    <lineage>
        <taxon>unclassified sequences</taxon>
        <taxon>metagenomes</taxon>
        <taxon>ecological metagenomes</taxon>
    </lineage>
</organism>
<accession>X0UGL2</accession>
<dbReference type="AlphaFoldDB" id="X0UGL2"/>
<feature type="non-terminal residue" evidence="2">
    <location>
        <position position="70"/>
    </location>
</feature>
<dbReference type="EMBL" id="BARS01028752">
    <property type="protein sequence ID" value="GAF99512.1"/>
    <property type="molecule type" value="Genomic_DNA"/>
</dbReference>
<gene>
    <name evidence="2" type="ORF">S01H1_45037</name>
</gene>
<name>X0UGL2_9ZZZZ</name>
<protein>
    <recommendedName>
        <fullName evidence="1">Sulfatase N-terminal domain-containing protein</fullName>
    </recommendedName>
</protein>
<dbReference type="PANTHER" id="PTHR43751:SF3">
    <property type="entry name" value="SULFATASE N-TERMINAL DOMAIN-CONTAINING PROTEIN"/>
    <property type="match status" value="1"/>
</dbReference>
<comment type="caution">
    <text evidence="2">The sequence shown here is derived from an EMBL/GenBank/DDBJ whole genome shotgun (WGS) entry which is preliminary data.</text>
</comment>
<reference evidence="2" key="1">
    <citation type="journal article" date="2014" name="Front. Microbiol.">
        <title>High frequency of phylogenetically diverse reductive dehalogenase-homologous genes in deep subseafloor sedimentary metagenomes.</title>
        <authorList>
            <person name="Kawai M."/>
            <person name="Futagami T."/>
            <person name="Toyoda A."/>
            <person name="Takaki Y."/>
            <person name="Nishi S."/>
            <person name="Hori S."/>
            <person name="Arai W."/>
            <person name="Tsubouchi T."/>
            <person name="Morono Y."/>
            <person name="Uchiyama I."/>
            <person name="Ito T."/>
            <person name="Fujiyama A."/>
            <person name="Inagaki F."/>
            <person name="Takami H."/>
        </authorList>
    </citation>
    <scope>NUCLEOTIDE SEQUENCE</scope>
    <source>
        <strain evidence="2">Expedition CK06-06</strain>
    </source>
</reference>
<dbReference type="InterPro" id="IPR000917">
    <property type="entry name" value="Sulfatase_N"/>
</dbReference>
<feature type="domain" description="Sulfatase N-terminal" evidence="1">
    <location>
        <begin position="10"/>
        <end position="69"/>
    </location>
</feature>
<dbReference type="Pfam" id="PF00884">
    <property type="entry name" value="Sulfatase"/>
    <property type="match status" value="1"/>
</dbReference>
<dbReference type="Gene3D" id="3.40.720.10">
    <property type="entry name" value="Alkaline Phosphatase, subunit A"/>
    <property type="match status" value="1"/>
</dbReference>
<dbReference type="InterPro" id="IPR052701">
    <property type="entry name" value="GAG_Ulvan_Degrading_Sulfatases"/>
</dbReference>
<dbReference type="SUPFAM" id="SSF53649">
    <property type="entry name" value="Alkaline phosphatase-like"/>
    <property type="match status" value="1"/>
</dbReference>
<proteinExistence type="predicted"/>
<evidence type="ECO:0000259" key="1">
    <source>
        <dbReference type="Pfam" id="PF00884"/>
    </source>
</evidence>
<dbReference type="PANTHER" id="PTHR43751">
    <property type="entry name" value="SULFATASE"/>
    <property type="match status" value="1"/>
</dbReference>
<dbReference type="InterPro" id="IPR017850">
    <property type="entry name" value="Alkaline_phosphatase_core_sf"/>
</dbReference>
<sequence>MSTRRRKDDPNVLFIVCDTLRADHLGCYGYFRETSPTIDRIASEGVVFDDYFNAGSPTGPGFTCLLTGLD</sequence>
<evidence type="ECO:0000313" key="2">
    <source>
        <dbReference type="EMBL" id="GAF99512.1"/>
    </source>
</evidence>